<keyword evidence="1" id="KW-1133">Transmembrane helix</keyword>
<evidence type="ECO:0000313" key="4">
    <source>
        <dbReference type="Proteomes" id="UP000030635"/>
    </source>
</evidence>
<dbReference type="InterPro" id="IPR025436">
    <property type="entry name" value="DUF4179"/>
</dbReference>
<protein>
    <recommendedName>
        <fullName evidence="2">DUF4179 domain-containing protein</fullName>
    </recommendedName>
</protein>
<feature type="transmembrane region" description="Helical" evidence="1">
    <location>
        <begin position="40"/>
        <end position="61"/>
    </location>
</feature>
<dbReference type="OrthoDB" id="1748051at2"/>
<sequence length="467" mass="52955">MDDKNIKECINISNKLDESILEGFERGKNFKKESKRKNKIFKSAIKVAGMVFVITAGVITVKPELVEAIPGVSNVFEIFKGRENYKYKEYAKGMEIVKEDNGVSIKLQEIAMDERKFVATFIAEGEEIYGNNIDVQINTNLEGVEANTSSREVIRLDKNKVAVLHSMDISDGNLNDIINTTVNCGGIIRDGDELNGNWEMKFKFNRDDILVNTKNIKVDREINFSDEILKIEDLMISPLGSTLNISFKSNSSDKDNIGKFHYIIKDDKGGFLNSYPISGVVNEEDGRKYIRLDIADDITDSKYINMIPVKTEEGNIYREYGEGKDSRLLNSTIGSGNEIIKIKTKDNFGYYNINKKEFYKLEELVGKEIKVNKTNSIVIKNINDNEMTVKINGYYDRKNLSGFEFIDEDLNVFDGSSEASGLSVDDKSGEITFKIPKLDRSKKYNIAFPSIIDLEYRDTEGIKINNN</sequence>
<dbReference type="HOGENOM" id="CLU_584881_0_0_9"/>
<reference evidence="3 4" key="1">
    <citation type="journal article" date="2015" name="Infect. Genet. Evol.">
        <title>Genomic sequences of six botulinum neurotoxin-producing strains representing three clostridial species illustrate the mobility and diversity of botulinum neurotoxin genes.</title>
        <authorList>
            <person name="Smith T.J."/>
            <person name="Hill K.K."/>
            <person name="Xie G."/>
            <person name="Foley B.T."/>
            <person name="Williamson C.H."/>
            <person name="Foster J.T."/>
            <person name="Johnson S.L."/>
            <person name="Chertkov O."/>
            <person name="Teshima H."/>
            <person name="Gibbons H.S."/>
            <person name="Johnsky L.A."/>
            <person name="Karavis M.A."/>
            <person name="Smith L.A."/>
        </authorList>
    </citation>
    <scope>NUCLEOTIDE SEQUENCE [LARGE SCALE GENOMIC DNA]</scope>
    <source>
        <strain evidence="3">Sullivan</strain>
    </source>
</reference>
<gene>
    <name evidence="3" type="ORF">U729_980</name>
</gene>
<evidence type="ECO:0000259" key="2">
    <source>
        <dbReference type="Pfam" id="PF13786"/>
    </source>
</evidence>
<keyword evidence="1" id="KW-0472">Membrane</keyword>
<dbReference type="KEGG" id="cbv:U729_980"/>
<dbReference type="STRING" id="1561.NPD11_2009"/>
<accession>A0A0A7FVV8</accession>
<dbReference type="EMBL" id="CP006905">
    <property type="protein sequence ID" value="AIY83749.1"/>
    <property type="molecule type" value="Genomic_DNA"/>
</dbReference>
<name>A0A0A7FVV8_9CLOT</name>
<dbReference type="RefSeq" id="WP_039312160.1">
    <property type="nucleotide sequence ID" value="NZ_CP006905.1"/>
</dbReference>
<proteinExistence type="predicted"/>
<keyword evidence="4" id="KW-1185">Reference proteome</keyword>
<keyword evidence="1" id="KW-0812">Transmembrane</keyword>
<dbReference type="Pfam" id="PF13786">
    <property type="entry name" value="DUF4179"/>
    <property type="match status" value="1"/>
</dbReference>
<dbReference type="eggNOG" id="ENOG5030FQG">
    <property type="taxonomic scope" value="Bacteria"/>
</dbReference>
<dbReference type="AlphaFoldDB" id="A0A0A7FVV8"/>
<dbReference type="Proteomes" id="UP000030635">
    <property type="component" value="Chromosome"/>
</dbReference>
<organism evidence="3 4">
    <name type="scientific">Clostridium baratii str. Sullivan</name>
    <dbReference type="NCBI Taxonomy" id="1415775"/>
    <lineage>
        <taxon>Bacteria</taxon>
        <taxon>Bacillati</taxon>
        <taxon>Bacillota</taxon>
        <taxon>Clostridia</taxon>
        <taxon>Eubacteriales</taxon>
        <taxon>Clostridiaceae</taxon>
        <taxon>Clostridium</taxon>
    </lineage>
</organism>
<evidence type="ECO:0000313" key="3">
    <source>
        <dbReference type="EMBL" id="AIY83749.1"/>
    </source>
</evidence>
<feature type="domain" description="DUF4179" evidence="2">
    <location>
        <begin position="35"/>
        <end position="121"/>
    </location>
</feature>
<dbReference type="Gene3D" id="2.60.40.1630">
    <property type="entry name" value="bacillus anthracis domain"/>
    <property type="match status" value="1"/>
</dbReference>
<evidence type="ECO:0000256" key="1">
    <source>
        <dbReference type="SAM" id="Phobius"/>
    </source>
</evidence>